<reference evidence="2 3" key="1">
    <citation type="submission" date="2023-03" db="EMBL/GenBank/DDBJ databases">
        <title>Complete genome sequence of Tepidibacter sp. SWIR-1, isolated from a deep-sea hydrothermal vent.</title>
        <authorList>
            <person name="Li X."/>
        </authorList>
    </citation>
    <scope>NUCLEOTIDE SEQUENCE [LARGE SCALE GENOMIC DNA]</scope>
    <source>
        <strain evidence="2 3">SWIR-1</strain>
    </source>
</reference>
<dbReference type="Gene3D" id="3.30.110.40">
    <property type="entry name" value="TusA-like domain"/>
    <property type="match status" value="1"/>
</dbReference>
<dbReference type="InterPro" id="IPR001455">
    <property type="entry name" value="TusA-like"/>
</dbReference>
<dbReference type="Proteomes" id="UP001222800">
    <property type="component" value="Chromosome"/>
</dbReference>
<sequence length="68" mass="7698">MIKVDVRGMSCPQPVLITKNAVNSNPKEIEIIADDNTAVNNISRFLKISGYKYEVNEIKEDYIINAKK</sequence>
<feature type="domain" description="UPF0033" evidence="1">
    <location>
        <begin position="2"/>
        <end position="63"/>
    </location>
</feature>
<accession>A0ABY8EA78</accession>
<evidence type="ECO:0000313" key="3">
    <source>
        <dbReference type="Proteomes" id="UP001222800"/>
    </source>
</evidence>
<gene>
    <name evidence="2" type="ORF">P4S50_15110</name>
</gene>
<keyword evidence="3" id="KW-1185">Reference proteome</keyword>
<organism evidence="2 3">
    <name type="scientific">Tepidibacter hydrothermalis</name>
    <dbReference type="NCBI Taxonomy" id="3036126"/>
    <lineage>
        <taxon>Bacteria</taxon>
        <taxon>Bacillati</taxon>
        <taxon>Bacillota</taxon>
        <taxon>Clostridia</taxon>
        <taxon>Peptostreptococcales</taxon>
        <taxon>Peptostreptococcaceae</taxon>
        <taxon>Tepidibacter</taxon>
    </lineage>
</organism>
<dbReference type="RefSeq" id="WP_277731642.1">
    <property type="nucleotide sequence ID" value="NZ_CP120733.1"/>
</dbReference>
<proteinExistence type="predicted"/>
<dbReference type="EMBL" id="CP120733">
    <property type="protein sequence ID" value="WFD09706.1"/>
    <property type="molecule type" value="Genomic_DNA"/>
</dbReference>
<name>A0ABY8EA78_9FIRM</name>
<dbReference type="Pfam" id="PF01206">
    <property type="entry name" value="TusA"/>
    <property type="match status" value="1"/>
</dbReference>
<evidence type="ECO:0000259" key="1">
    <source>
        <dbReference type="Pfam" id="PF01206"/>
    </source>
</evidence>
<dbReference type="InterPro" id="IPR036868">
    <property type="entry name" value="TusA-like_sf"/>
</dbReference>
<dbReference type="SUPFAM" id="SSF64307">
    <property type="entry name" value="SirA-like"/>
    <property type="match status" value="1"/>
</dbReference>
<protein>
    <submittedName>
        <fullName evidence="2">Sulfurtransferase TusA family protein</fullName>
    </submittedName>
</protein>
<evidence type="ECO:0000313" key="2">
    <source>
        <dbReference type="EMBL" id="WFD09706.1"/>
    </source>
</evidence>